<evidence type="ECO:0000313" key="2">
    <source>
        <dbReference type="Proteomes" id="UP000324101"/>
    </source>
</evidence>
<organism evidence="1 2">
    <name type="scientific">Streptomyces venezuelae</name>
    <dbReference type="NCBI Taxonomy" id="54571"/>
    <lineage>
        <taxon>Bacteria</taxon>
        <taxon>Bacillati</taxon>
        <taxon>Actinomycetota</taxon>
        <taxon>Actinomycetes</taxon>
        <taxon>Kitasatosporales</taxon>
        <taxon>Streptomycetaceae</taxon>
        <taxon>Streptomyces</taxon>
    </lineage>
</organism>
<reference evidence="1 2" key="1">
    <citation type="submission" date="2018-05" db="EMBL/GenBank/DDBJ databases">
        <title>Streptomyces venezuelae.</title>
        <authorList>
            <person name="Kim W."/>
            <person name="Lee N."/>
            <person name="Cho B.-K."/>
        </authorList>
    </citation>
    <scope>NUCLEOTIDE SEQUENCE [LARGE SCALE GENOMIC DNA]</scope>
    <source>
        <strain evidence="1 2">ATCC 21018</strain>
    </source>
</reference>
<dbReference type="AlphaFoldDB" id="A0A5P2DSD2"/>
<dbReference type="Proteomes" id="UP000324101">
    <property type="component" value="Chromosome"/>
</dbReference>
<sequence length="140" mass="15469">MVGSMESRNLGADDYASIHGAGRALAGRHGGVFTINAMLESWASFVEDVEDGFDAQGAFEYDHDLRCRDWLAEAWPMLTEAVRSLRGGELKELDARYLAATAALEGVGAERAEPGGGRWWRYRRPRLVEDTYGTGLPFGW</sequence>
<accession>A0A5P2DSD2</accession>
<evidence type="ECO:0000313" key="1">
    <source>
        <dbReference type="EMBL" id="QES58094.1"/>
    </source>
</evidence>
<gene>
    <name evidence="1" type="ORF">DEJ51_31385</name>
</gene>
<dbReference type="EMBL" id="CP029189">
    <property type="protein sequence ID" value="QES58094.1"/>
    <property type="molecule type" value="Genomic_DNA"/>
</dbReference>
<name>A0A5P2DSD2_STRVZ</name>
<proteinExistence type="predicted"/>
<protein>
    <submittedName>
        <fullName evidence="1">Uncharacterized protein</fullName>
    </submittedName>
</protein>